<keyword evidence="5 6" id="KW-0472">Membrane</keyword>
<evidence type="ECO:0000313" key="8">
    <source>
        <dbReference type="Proteomes" id="UP000602647"/>
    </source>
</evidence>
<feature type="transmembrane region" description="Helical" evidence="6">
    <location>
        <begin position="170"/>
        <end position="190"/>
    </location>
</feature>
<dbReference type="Proteomes" id="UP000602647">
    <property type="component" value="Unassembled WGS sequence"/>
</dbReference>
<feature type="transmembrane region" description="Helical" evidence="6">
    <location>
        <begin position="416"/>
        <end position="435"/>
    </location>
</feature>
<feature type="transmembrane region" description="Helical" evidence="6">
    <location>
        <begin position="86"/>
        <end position="108"/>
    </location>
</feature>
<dbReference type="AlphaFoldDB" id="A0A923NMK4"/>
<feature type="transmembrane region" description="Helical" evidence="6">
    <location>
        <begin position="356"/>
        <end position="377"/>
    </location>
</feature>
<protein>
    <submittedName>
        <fullName evidence="7">Polysaccharide biosynthesis C-terminal domain-containing protein</fullName>
    </submittedName>
</protein>
<gene>
    <name evidence="7" type="ORF">H9L42_13435</name>
</gene>
<evidence type="ECO:0000256" key="4">
    <source>
        <dbReference type="ARBA" id="ARBA00022989"/>
    </source>
</evidence>
<dbReference type="EMBL" id="JACRYT010000019">
    <property type="protein sequence ID" value="MBC6680827.1"/>
    <property type="molecule type" value="Genomic_DNA"/>
</dbReference>
<evidence type="ECO:0000256" key="1">
    <source>
        <dbReference type="ARBA" id="ARBA00004651"/>
    </source>
</evidence>
<feature type="transmembrane region" description="Helical" evidence="6">
    <location>
        <begin position="383"/>
        <end position="404"/>
    </location>
</feature>
<keyword evidence="2" id="KW-1003">Cell membrane</keyword>
<organism evidence="7 8">
    <name type="scientific">Zhenpiania hominis</name>
    <dbReference type="NCBI Taxonomy" id="2763644"/>
    <lineage>
        <taxon>Bacteria</taxon>
        <taxon>Bacillati</taxon>
        <taxon>Bacillota</taxon>
        <taxon>Clostridia</taxon>
        <taxon>Peptostreptococcales</taxon>
        <taxon>Anaerovoracaceae</taxon>
        <taxon>Zhenpiania</taxon>
    </lineage>
</organism>
<evidence type="ECO:0000256" key="5">
    <source>
        <dbReference type="ARBA" id="ARBA00023136"/>
    </source>
</evidence>
<feature type="transmembrane region" description="Helical" evidence="6">
    <location>
        <begin position="447"/>
        <end position="471"/>
    </location>
</feature>
<name>A0A923NMK4_9FIRM</name>
<dbReference type="RefSeq" id="WP_187303922.1">
    <property type="nucleotide sequence ID" value="NZ_JACRYT010000019.1"/>
</dbReference>
<feature type="transmembrane region" description="Helical" evidence="6">
    <location>
        <begin position="114"/>
        <end position="135"/>
    </location>
</feature>
<feature type="transmembrane region" description="Helical" evidence="6">
    <location>
        <begin position="56"/>
        <end position="74"/>
    </location>
</feature>
<feature type="transmembrane region" description="Helical" evidence="6">
    <location>
        <begin position="328"/>
        <end position="349"/>
    </location>
</feature>
<feature type="transmembrane region" description="Helical" evidence="6">
    <location>
        <begin position="286"/>
        <end position="308"/>
    </location>
</feature>
<feature type="transmembrane region" description="Helical" evidence="6">
    <location>
        <begin position="142"/>
        <end position="164"/>
    </location>
</feature>
<proteinExistence type="predicted"/>
<dbReference type="InterPro" id="IPR002797">
    <property type="entry name" value="Polysacc_synth"/>
</dbReference>
<feature type="transmembrane region" description="Helical" evidence="6">
    <location>
        <begin position="210"/>
        <end position="227"/>
    </location>
</feature>
<comment type="subcellular location">
    <subcellularLocation>
        <location evidence="1">Cell membrane</location>
        <topology evidence="1">Multi-pass membrane protein</topology>
    </subcellularLocation>
</comment>
<feature type="transmembrane region" description="Helical" evidence="6">
    <location>
        <begin position="247"/>
        <end position="265"/>
    </location>
</feature>
<evidence type="ECO:0000313" key="7">
    <source>
        <dbReference type="EMBL" id="MBC6680827.1"/>
    </source>
</evidence>
<feature type="transmembrane region" description="Helical" evidence="6">
    <location>
        <begin position="12"/>
        <end position="36"/>
    </location>
</feature>
<reference evidence="7" key="1">
    <citation type="submission" date="2020-08" db="EMBL/GenBank/DDBJ databases">
        <title>Genome public.</title>
        <authorList>
            <person name="Liu C."/>
            <person name="Sun Q."/>
        </authorList>
    </citation>
    <scope>NUCLEOTIDE SEQUENCE</scope>
    <source>
        <strain evidence="7">BX12</strain>
    </source>
</reference>
<evidence type="ECO:0000256" key="6">
    <source>
        <dbReference type="SAM" id="Phobius"/>
    </source>
</evidence>
<dbReference type="Pfam" id="PF01943">
    <property type="entry name" value="Polysacc_synt"/>
    <property type="match status" value="1"/>
</dbReference>
<keyword evidence="4 6" id="KW-1133">Transmembrane helix</keyword>
<dbReference type="InterPro" id="IPR050833">
    <property type="entry name" value="Poly_Biosynth_Transport"/>
</dbReference>
<keyword evidence="3 6" id="KW-0812">Transmembrane</keyword>
<evidence type="ECO:0000256" key="3">
    <source>
        <dbReference type="ARBA" id="ARBA00022692"/>
    </source>
</evidence>
<dbReference type="PANTHER" id="PTHR30250:SF11">
    <property type="entry name" value="O-ANTIGEN TRANSPORTER-RELATED"/>
    <property type="match status" value="1"/>
</dbReference>
<keyword evidence="8" id="KW-1185">Reference proteome</keyword>
<dbReference type="GO" id="GO:0005886">
    <property type="term" value="C:plasma membrane"/>
    <property type="evidence" value="ECO:0007669"/>
    <property type="project" value="UniProtKB-SubCell"/>
</dbReference>
<accession>A0A923NMK4</accession>
<dbReference type="PANTHER" id="PTHR30250">
    <property type="entry name" value="PST FAMILY PREDICTED COLANIC ACID TRANSPORTER"/>
    <property type="match status" value="1"/>
</dbReference>
<evidence type="ECO:0000256" key="2">
    <source>
        <dbReference type="ARBA" id="ARBA00022475"/>
    </source>
</evidence>
<comment type="caution">
    <text evidence="7">The sequence shown here is derived from an EMBL/GenBank/DDBJ whole genome shotgun (WGS) entry which is preliminary data.</text>
</comment>
<sequence>MDRTDKYKTLLNNTFLISIGTFGSKLLSFFMVRFYTGVLTPTDYGTADLIVQTANLLFPLISMGITESVFRFALNDPIGRKNVFSVGTAAISAGALVLTAVSPFLSGIPSFGETMWLVTLYTIASCYHSLCAQFIRAQGKTALFAGQGVLNTALVIGMNILFLAVFQWGITGYICSIVFADLLCSLYLVWKEKLWRYITFHPERQAFRLMLRYSVPLIPTTVFWWIASVSDRYMITAFLGSDANGLYAVACKIPTLISLVSGIFLEAWHFSAISEAGKERGEQARFFSQIWSAFLAVMFLAGSVIIAFSQWEIRLLSDPSYHEAWRYIPMLSAAMIFSAFVTFMGSVYVVEKRSLLSFWTAMAGAGLNLLLNALLIPSDMADMGVQGAAIATMLSYLVVFLLRAKNARALIPFRLYKKRLLGSFTILCAQIWAAIDMPTGWQVMQGGALLLILAVNGKAFGSSALRTAGLLSGNLKRRKRE</sequence>